<sequence>MHIVRSAILILFALSAAPAFAEPSGADKQAMHDVVQSQLNAFQRDDGVTAYAFAAPGIQTIFRTPEAFMNMVRQAYPQVYRPRSVTYGAVIERPEGITQDIFLTGPDGQNWVARYRFEKQPDGSWKISGVAIVKDTAPTI</sequence>
<keyword evidence="3" id="KW-1185">Reference proteome</keyword>
<dbReference type="Pfam" id="PF16156">
    <property type="entry name" value="DUF4864"/>
    <property type="match status" value="1"/>
</dbReference>
<evidence type="ECO:0000313" key="2">
    <source>
        <dbReference type="EMBL" id="MDQ0436397.1"/>
    </source>
</evidence>
<evidence type="ECO:0008006" key="4">
    <source>
        <dbReference type="Google" id="ProtNLM"/>
    </source>
</evidence>
<accession>A0ABU0H281</accession>
<dbReference type="InterPro" id="IPR032710">
    <property type="entry name" value="NTF2-like_dom_sf"/>
</dbReference>
<dbReference type="RefSeq" id="WP_266347312.1">
    <property type="nucleotide sequence ID" value="NZ_JAPKNG010000001.1"/>
</dbReference>
<dbReference type="SUPFAM" id="SSF54427">
    <property type="entry name" value="NTF2-like"/>
    <property type="match status" value="1"/>
</dbReference>
<feature type="chain" id="PRO_5046116953" description="DUF4864 domain-containing protein" evidence="1">
    <location>
        <begin position="22"/>
        <end position="140"/>
    </location>
</feature>
<comment type="caution">
    <text evidence="2">The sequence shown here is derived from an EMBL/GenBank/DDBJ whole genome shotgun (WGS) entry which is preliminary data.</text>
</comment>
<reference evidence="2 3" key="1">
    <citation type="submission" date="2023-07" db="EMBL/GenBank/DDBJ databases">
        <title>Genomic Encyclopedia of Type Strains, Phase IV (KMG-IV): sequencing the most valuable type-strain genomes for metagenomic binning, comparative biology and taxonomic classification.</title>
        <authorList>
            <person name="Goeker M."/>
        </authorList>
    </citation>
    <scope>NUCLEOTIDE SEQUENCE [LARGE SCALE GENOMIC DNA]</scope>
    <source>
        <strain evidence="2 3">B6-8</strain>
    </source>
</reference>
<feature type="signal peptide" evidence="1">
    <location>
        <begin position="1"/>
        <end position="21"/>
    </location>
</feature>
<dbReference type="EMBL" id="JAUSVO010000001">
    <property type="protein sequence ID" value="MDQ0436397.1"/>
    <property type="molecule type" value="Genomic_DNA"/>
</dbReference>
<organism evidence="2 3">
    <name type="scientific">Kaistia dalseonensis</name>
    <dbReference type="NCBI Taxonomy" id="410840"/>
    <lineage>
        <taxon>Bacteria</taxon>
        <taxon>Pseudomonadati</taxon>
        <taxon>Pseudomonadota</taxon>
        <taxon>Alphaproteobacteria</taxon>
        <taxon>Hyphomicrobiales</taxon>
        <taxon>Kaistiaceae</taxon>
        <taxon>Kaistia</taxon>
    </lineage>
</organism>
<keyword evidence="1" id="KW-0732">Signal</keyword>
<protein>
    <recommendedName>
        <fullName evidence="4">DUF4864 domain-containing protein</fullName>
    </recommendedName>
</protein>
<evidence type="ECO:0000256" key="1">
    <source>
        <dbReference type="SAM" id="SignalP"/>
    </source>
</evidence>
<dbReference type="InterPro" id="IPR032347">
    <property type="entry name" value="DUF4864"/>
</dbReference>
<name>A0ABU0H281_9HYPH</name>
<evidence type="ECO:0000313" key="3">
    <source>
        <dbReference type="Proteomes" id="UP001241603"/>
    </source>
</evidence>
<gene>
    <name evidence="2" type="ORF">QO014_000767</name>
</gene>
<dbReference type="Proteomes" id="UP001241603">
    <property type="component" value="Unassembled WGS sequence"/>
</dbReference>
<proteinExistence type="predicted"/>